<accession>C0QSA7</accession>
<evidence type="ECO:0000313" key="1">
    <source>
        <dbReference type="EMBL" id="ACO03519.1"/>
    </source>
</evidence>
<dbReference type="PaxDb" id="123214-PERMA_1790"/>
<dbReference type="SUPFAM" id="SSF52540">
    <property type="entry name" value="P-loop containing nucleoside triphosphate hydrolases"/>
    <property type="match status" value="1"/>
</dbReference>
<keyword evidence="2" id="KW-1185">Reference proteome</keyword>
<dbReference type="AlphaFoldDB" id="C0QSA7"/>
<organism evidence="1 2">
    <name type="scientific">Persephonella marina (strain DSM 14350 / EX-H1)</name>
    <dbReference type="NCBI Taxonomy" id="123214"/>
    <lineage>
        <taxon>Bacteria</taxon>
        <taxon>Pseudomonadati</taxon>
        <taxon>Aquificota</taxon>
        <taxon>Aquificia</taxon>
        <taxon>Aquificales</taxon>
        <taxon>Hydrogenothermaceae</taxon>
        <taxon>Persephonella</taxon>
    </lineage>
</organism>
<proteinExistence type="predicted"/>
<gene>
    <name evidence="1" type="ordered locus">PERMA_1790</name>
</gene>
<dbReference type="InterPro" id="IPR027417">
    <property type="entry name" value="P-loop_NTPase"/>
</dbReference>
<dbReference type="Proteomes" id="UP000001366">
    <property type="component" value="Chromosome"/>
</dbReference>
<dbReference type="EMBL" id="CP001230">
    <property type="protein sequence ID" value="ACO03519.1"/>
    <property type="molecule type" value="Genomic_DNA"/>
</dbReference>
<reference evidence="1 2" key="1">
    <citation type="journal article" date="2009" name="J. Bacteriol.">
        <title>Complete and draft genome sequences of six members of the Aquificales.</title>
        <authorList>
            <person name="Reysenbach A.L."/>
            <person name="Hamamura N."/>
            <person name="Podar M."/>
            <person name="Griffiths E."/>
            <person name="Ferreira S."/>
            <person name="Hochstein R."/>
            <person name="Heidelberg J."/>
            <person name="Johnson J."/>
            <person name="Mead D."/>
            <person name="Pohorille A."/>
            <person name="Sarmiento M."/>
            <person name="Schweighofer K."/>
            <person name="Seshadri R."/>
            <person name="Voytek M.A."/>
        </authorList>
    </citation>
    <scope>NUCLEOTIDE SEQUENCE [LARGE SCALE GENOMIC DNA]</scope>
    <source>
        <strain evidence="2">DSM 14350 / EX-H1</strain>
    </source>
</reference>
<dbReference type="eggNOG" id="COG1484">
    <property type="taxonomic scope" value="Bacteria"/>
</dbReference>
<dbReference type="Gene3D" id="3.40.50.300">
    <property type="entry name" value="P-loop containing nucleotide triphosphate hydrolases"/>
    <property type="match status" value="1"/>
</dbReference>
<sequence length="212" mass="24770">MLMAKSVEEAIKKVNGERLCFEGDTYYWIAKPEGIVKVLKPLPPHQIKEKLLQGNFPEKYINIVFQKEKRKTKALEETLKSKKGLILSGNAGIGKTFACIYKTAKLLQEYKVNAPAYISLQNFDINETRKIYKEFDCYLIDDFNPNLNEYERKFATEIIYYAYNTDKLLFITTNASFKDLANFIAEEPVISRLLEMCEIKQIKDKDLRIKRR</sequence>
<name>C0QSA7_PERMH</name>
<dbReference type="HOGENOM" id="CLU_1288368_0_0_0"/>
<dbReference type="KEGG" id="pmx:PERMA_1790"/>
<evidence type="ECO:0000313" key="2">
    <source>
        <dbReference type="Proteomes" id="UP000001366"/>
    </source>
</evidence>
<dbReference type="STRING" id="123214.PERMA_1790"/>
<protein>
    <submittedName>
        <fullName evidence="1">Uncharacterized protein</fullName>
    </submittedName>
</protein>